<organism evidence="9 10">
    <name type="scientific">Corynebacterium lowii</name>
    <dbReference type="NCBI Taxonomy" id="1544413"/>
    <lineage>
        <taxon>Bacteria</taxon>
        <taxon>Bacillati</taxon>
        <taxon>Actinomycetota</taxon>
        <taxon>Actinomycetes</taxon>
        <taxon>Mycobacteriales</taxon>
        <taxon>Corynebacteriaceae</taxon>
        <taxon>Corynebacterium</taxon>
    </lineage>
</organism>
<dbReference type="InterPro" id="IPR018584">
    <property type="entry name" value="GT87"/>
</dbReference>
<dbReference type="GO" id="GO:0005886">
    <property type="term" value="C:plasma membrane"/>
    <property type="evidence" value="ECO:0007669"/>
    <property type="project" value="UniProtKB-SubCell"/>
</dbReference>
<evidence type="ECO:0000313" key="9">
    <source>
        <dbReference type="EMBL" id="KQB86410.1"/>
    </source>
</evidence>
<evidence type="ECO:0000256" key="8">
    <source>
        <dbReference type="SAM" id="Phobius"/>
    </source>
</evidence>
<evidence type="ECO:0000256" key="7">
    <source>
        <dbReference type="ARBA" id="ARBA00024033"/>
    </source>
</evidence>
<keyword evidence="9" id="KW-0328">Glycosyltransferase</keyword>
<sequence length="423" mass="46759">MAATMPSPPSYLRPFLTILGLVAGVTTTFRQFGITSFPVDMVIYREGVWAFLEGREVYSVPMLAGETELPFIYPPFGALALAPFSYRGLSHNIAGDLMLGLSNLLLLACLYLVLRAVITPAARPWLLPLSTVSWGAVLAWEPVELNNGFAQINIIIMALVVFDLVPRRRLLPQGWLIGLAIAIKVTPAAMLLYFLLRKEIRPILTAGLSALAATGIGALIRWDATKEYFGSVLLGMGAGDDFGVDPTYTSNSSLHAMLTRWSPTEEWANDHAQLLNLAWLFCSLLVIVAGAWIMLRLLRAHRDTEAWLIGALIMLLISPVSWSHHWVWLTLILPVTAWHLFASPLQRRWFLGAIAGTWALMLASNPPKWWFGDGISYTELSPFQRFLVSDYVWMALLLLLAVALAQPKITEPRTAVKAVTPAG</sequence>
<keyword evidence="10" id="KW-1185">Reference proteome</keyword>
<keyword evidence="5 8" id="KW-1133">Transmembrane helix</keyword>
<reference evidence="9 10" key="1">
    <citation type="submission" date="2015-10" db="EMBL/GenBank/DDBJ databases">
        <title>Corynebacteirum lowii and Corynebacterium oculi species nova, derived from human clinical disease and and emended description of Corynebacterium mastiditis.</title>
        <authorList>
            <person name="Bernard K."/>
            <person name="Pacheco A.L."/>
            <person name="Mcdougall C."/>
            <person name="Burtx T."/>
            <person name="Weibe D."/>
            <person name="Tyler S."/>
            <person name="Olson A.B."/>
            <person name="Cnockaert M."/>
            <person name="Eguchi H."/>
            <person name="Kuwahara T."/>
            <person name="Nakayama-Imaohji H."/>
            <person name="Boudewijins M."/>
            <person name="Van Hoecke F."/>
            <person name="Bernier A.-M."/>
            <person name="Vandamme P."/>
        </authorList>
    </citation>
    <scope>NUCLEOTIDE SEQUENCE [LARGE SCALE GENOMIC DNA]</scope>
    <source>
        <strain evidence="9 10">NML 130206</strain>
    </source>
</reference>
<proteinExistence type="inferred from homology"/>
<dbReference type="AlphaFoldDB" id="A0A0N8W0D7"/>
<comment type="similarity">
    <text evidence="7">Belongs to the glycosyltransferase 87 family.</text>
</comment>
<feature type="transmembrane region" description="Helical" evidence="8">
    <location>
        <begin position="177"/>
        <end position="196"/>
    </location>
</feature>
<evidence type="ECO:0000256" key="4">
    <source>
        <dbReference type="ARBA" id="ARBA00022692"/>
    </source>
</evidence>
<evidence type="ECO:0000256" key="2">
    <source>
        <dbReference type="ARBA" id="ARBA00022475"/>
    </source>
</evidence>
<dbReference type="GO" id="GO:0016758">
    <property type="term" value="F:hexosyltransferase activity"/>
    <property type="evidence" value="ECO:0007669"/>
    <property type="project" value="InterPro"/>
</dbReference>
<name>A0A0N8W0D7_9CORY</name>
<gene>
    <name evidence="9" type="ORF">Clow_01330</name>
</gene>
<feature type="transmembrane region" description="Helical" evidence="8">
    <location>
        <begin position="326"/>
        <end position="342"/>
    </location>
</feature>
<evidence type="ECO:0000256" key="1">
    <source>
        <dbReference type="ARBA" id="ARBA00004651"/>
    </source>
</evidence>
<keyword evidence="2" id="KW-1003">Cell membrane</keyword>
<keyword evidence="3 9" id="KW-0808">Transferase</keyword>
<dbReference type="Proteomes" id="UP000050488">
    <property type="component" value="Unassembled WGS sequence"/>
</dbReference>
<feature type="transmembrane region" description="Helical" evidence="8">
    <location>
        <begin position="277"/>
        <end position="297"/>
    </location>
</feature>
<accession>A0A0N8W0D7</accession>
<feature type="transmembrane region" description="Helical" evidence="8">
    <location>
        <begin position="101"/>
        <end position="118"/>
    </location>
</feature>
<keyword evidence="6 8" id="KW-0472">Membrane</keyword>
<feature type="transmembrane region" description="Helical" evidence="8">
    <location>
        <begin position="71"/>
        <end position="89"/>
    </location>
</feature>
<feature type="transmembrane region" description="Helical" evidence="8">
    <location>
        <begin position="386"/>
        <end position="405"/>
    </location>
</feature>
<keyword evidence="4 8" id="KW-0812">Transmembrane</keyword>
<protein>
    <submittedName>
        <fullName evidence="9">Polyprenol-phosphate-mannose-dependent alpha-(1-2)-phosphatidylinositol mannoside mannosyltransferase</fullName>
        <ecNumber evidence="9">2.4.1.-</ecNumber>
    </submittedName>
</protein>
<feature type="transmembrane region" description="Helical" evidence="8">
    <location>
        <begin position="349"/>
        <end position="366"/>
    </location>
</feature>
<feature type="transmembrane region" description="Helical" evidence="8">
    <location>
        <begin position="304"/>
        <end position="320"/>
    </location>
</feature>
<dbReference type="EMBL" id="LKEV01000003">
    <property type="protein sequence ID" value="KQB86410.1"/>
    <property type="molecule type" value="Genomic_DNA"/>
</dbReference>
<evidence type="ECO:0000256" key="5">
    <source>
        <dbReference type="ARBA" id="ARBA00022989"/>
    </source>
</evidence>
<dbReference type="STRING" id="1544413.Clow_01330"/>
<dbReference type="PATRIC" id="fig|1544413.3.peg.1337"/>
<dbReference type="EC" id="2.4.1.-" evidence="9"/>
<evidence type="ECO:0000313" key="10">
    <source>
        <dbReference type="Proteomes" id="UP000050488"/>
    </source>
</evidence>
<comment type="caution">
    <text evidence="9">The sequence shown here is derived from an EMBL/GenBank/DDBJ whole genome shotgun (WGS) entry which is preliminary data.</text>
</comment>
<feature type="transmembrane region" description="Helical" evidence="8">
    <location>
        <begin position="203"/>
        <end position="222"/>
    </location>
</feature>
<evidence type="ECO:0000256" key="3">
    <source>
        <dbReference type="ARBA" id="ARBA00022679"/>
    </source>
</evidence>
<evidence type="ECO:0000256" key="6">
    <source>
        <dbReference type="ARBA" id="ARBA00023136"/>
    </source>
</evidence>
<dbReference type="Pfam" id="PF09594">
    <property type="entry name" value="GT87"/>
    <property type="match status" value="1"/>
</dbReference>
<comment type="subcellular location">
    <subcellularLocation>
        <location evidence="1">Cell membrane</location>
        <topology evidence="1">Multi-pass membrane protein</topology>
    </subcellularLocation>
</comment>